<dbReference type="PANTHER" id="PTHR32309:SF13">
    <property type="entry name" value="FERRIC ENTEROBACTIN TRANSPORT PROTEIN FEPE"/>
    <property type="match status" value="1"/>
</dbReference>
<dbReference type="InterPro" id="IPR003856">
    <property type="entry name" value="LPS_length_determ_N"/>
</dbReference>
<evidence type="ECO:0000256" key="3">
    <source>
        <dbReference type="ARBA" id="ARBA00022692"/>
    </source>
</evidence>
<keyword evidence="3 6" id="KW-0812">Transmembrane</keyword>
<gene>
    <name evidence="8" type="ORF">OLW01_09335</name>
</gene>
<keyword evidence="4 6" id="KW-1133">Transmembrane helix</keyword>
<protein>
    <submittedName>
        <fullName evidence="8">Wzz/FepE/Etk N-terminal domain-containing protein</fullName>
    </submittedName>
</protein>
<evidence type="ECO:0000256" key="1">
    <source>
        <dbReference type="ARBA" id="ARBA00004651"/>
    </source>
</evidence>
<comment type="subcellular location">
    <subcellularLocation>
        <location evidence="1">Cell membrane</location>
        <topology evidence="1">Multi-pass membrane protein</topology>
    </subcellularLocation>
</comment>
<evidence type="ECO:0000259" key="7">
    <source>
        <dbReference type="Pfam" id="PF02706"/>
    </source>
</evidence>
<name>A0ABY7AIX3_9ALTE</name>
<dbReference type="RefSeq" id="WP_268073602.1">
    <property type="nucleotide sequence ID" value="NZ_CP109965.1"/>
</dbReference>
<dbReference type="EMBL" id="CP109965">
    <property type="protein sequence ID" value="WAJ69384.1"/>
    <property type="molecule type" value="Genomic_DNA"/>
</dbReference>
<feature type="domain" description="Polysaccharide chain length determinant N-terminal" evidence="7">
    <location>
        <begin position="40"/>
        <end position="138"/>
    </location>
</feature>
<evidence type="ECO:0000256" key="6">
    <source>
        <dbReference type="SAM" id="Phobius"/>
    </source>
</evidence>
<keyword evidence="9" id="KW-1185">Reference proteome</keyword>
<feature type="transmembrane region" description="Helical" evidence="6">
    <location>
        <begin position="306"/>
        <end position="328"/>
    </location>
</feature>
<keyword evidence="5 6" id="KW-0472">Membrane</keyword>
<dbReference type="PANTHER" id="PTHR32309">
    <property type="entry name" value="TYROSINE-PROTEIN KINASE"/>
    <property type="match status" value="1"/>
</dbReference>
<dbReference type="Proteomes" id="UP001163726">
    <property type="component" value="Chromosome"/>
</dbReference>
<accession>A0ABY7AIX3</accession>
<evidence type="ECO:0000313" key="8">
    <source>
        <dbReference type="EMBL" id="WAJ69384.1"/>
    </source>
</evidence>
<dbReference type="Pfam" id="PF02706">
    <property type="entry name" value="Wzz"/>
    <property type="match status" value="1"/>
</dbReference>
<keyword evidence="2" id="KW-1003">Cell membrane</keyword>
<evidence type="ECO:0000256" key="5">
    <source>
        <dbReference type="ARBA" id="ARBA00023136"/>
    </source>
</evidence>
<evidence type="ECO:0000256" key="2">
    <source>
        <dbReference type="ARBA" id="ARBA00022475"/>
    </source>
</evidence>
<sequence length="330" mass="37055">MTNNLENRLQHIEDKLDHIALKSKVSNLDSDFSAPVPGDDEIDLRELWNVIWAGKFKIIAISAVFAIASVIYALSLPNIYRASITAVNEDSSNNGGLSSQLGGLAALAGVNIGGSKSSRIDQALALLESRPFLEKIIADYNFKPELLAAESWSPDEHKFIYDEDLLDPTTREWLYLEGESLEPKSWTAYKVFKSNITAEFEAKSGLLILNYDSISPEFSLKVVNILKNELNIFYQHLDMEDAKKNINYLTNKISETQITDMQAVFYKMIESQTKTLMLAEVSDEYLVKTVVPATYPEEKFGPKRGLICILITFLGGLISLVYVLIAHYRK</sequence>
<evidence type="ECO:0000313" key="9">
    <source>
        <dbReference type="Proteomes" id="UP001163726"/>
    </source>
</evidence>
<reference evidence="8" key="1">
    <citation type="submission" date="2022-10" db="EMBL/GenBank/DDBJ databases">
        <title>Catenovulum adriacola sp. nov. isolated in the Harbour of Susak.</title>
        <authorList>
            <person name="Schoch T."/>
            <person name="Reich S.J."/>
            <person name="Stoeferle S."/>
            <person name="Flaiz M."/>
            <person name="Kazda M."/>
            <person name="Riedel C.U."/>
            <person name="Duerre P."/>
        </authorList>
    </citation>
    <scope>NUCLEOTIDE SEQUENCE</scope>
    <source>
        <strain evidence="8">TS8</strain>
    </source>
</reference>
<evidence type="ECO:0000256" key="4">
    <source>
        <dbReference type="ARBA" id="ARBA00022989"/>
    </source>
</evidence>
<organism evidence="8 9">
    <name type="scientific">Catenovulum adriaticum</name>
    <dbReference type="NCBI Taxonomy" id="2984846"/>
    <lineage>
        <taxon>Bacteria</taxon>
        <taxon>Pseudomonadati</taxon>
        <taxon>Pseudomonadota</taxon>
        <taxon>Gammaproteobacteria</taxon>
        <taxon>Alteromonadales</taxon>
        <taxon>Alteromonadaceae</taxon>
        <taxon>Catenovulum</taxon>
    </lineage>
</organism>
<dbReference type="InterPro" id="IPR050445">
    <property type="entry name" value="Bact_polysacc_biosynth/exp"/>
</dbReference>
<feature type="transmembrane region" description="Helical" evidence="6">
    <location>
        <begin position="56"/>
        <end position="74"/>
    </location>
</feature>
<proteinExistence type="predicted"/>